<protein>
    <submittedName>
        <fullName evidence="2">DinB family protein</fullName>
    </submittedName>
</protein>
<dbReference type="SUPFAM" id="SSF109854">
    <property type="entry name" value="DinB/YfiT-like putative metalloenzymes"/>
    <property type="match status" value="1"/>
</dbReference>
<dbReference type="InterPro" id="IPR024775">
    <property type="entry name" value="DinB-like"/>
</dbReference>
<proteinExistence type="predicted"/>
<dbReference type="Pfam" id="PF12867">
    <property type="entry name" value="DinB_2"/>
    <property type="match status" value="1"/>
</dbReference>
<sequence length="196" mass="22978">MKTESENLILSLIEQTRQHLNFATSLKSKSDKELNWRENPESWSILECIEHLNLYGNYYLPEITDALSRTKTKGESHFKSGVLGNYFANSMLPKEKLNKMKTFKDKNPLNSRLDRSVIDTFIDQQLQLINLLDRSRKVSLNKVKIGISIAKWLKLKLGDTFRFIINHNIRHIKQVERIATKMKIDLDKNRVLKNYS</sequence>
<keyword evidence="3" id="KW-1185">Reference proteome</keyword>
<feature type="domain" description="DinB-like" evidence="1">
    <location>
        <begin position="16"/>
        <end position="175"/>
    </location>
</feature>
<organism evidence="2 3">
    <name type="scientific">Negadavirga shengliensis</name>
    <dbReference type="NCBI Taxonomy" id="1389218"/>
    <lineage>
        <taxon>Bacteria</taxon>
        <taxon>Pseudomonadati</taxon>
        <taxon>Bacteroidota</taxon>
        <taxon>Cytophagia</taxon>
        <taxon>Cytophagales</taxon>
        <taxon>Cyclobacteriaceae</taxon>
        <taxon>Negadavirga</taxon>
    </lineage>
</organism>
<comment type="caution">
    <text evidence="2">The sequence shown here is derived from an EMBL/GenBank/DDBJ whole genome shotgun (WGS) entry which is preliminary data.</text>
</comment>
<evidence type="ECO:0000259" key="1">
    <source>
        <dbReference type="Pfam" id="PF12867"/>
    </source>
</evidence>
<name>A0ABV9T1M2_9BACT</name>
<dbReference type="EMBL" id="JBHSJJ010000006">
    <property type="protein sequence ID" value="MFC4872581.1"/>
    <property type="molecule type" value="Genomic_DNA"/>
</dbReference>
<gene>
    <name evidence="2" type="ORF">ACFPFU_12870</name>
</gene>
<dbReference type="Gene3D" id="1.20.120.450">
    <property type="entry name" value="dinb family like domain"/>
    <property type="match status" value="1"/>
</dbReference>
<dbReference type="InterPro" id="IPR034660">
    <property type="entry name" value="DinB/YfiT-like"/>
</dbReference>
<evidence type="ECO:0000313" key="3">
    <source>
        <dbReference type="Proteomes" id="UP001595818"/>
    </source>
</evidence>
<dbReference type="Proteomes" id="UP001595818">
    <property type="component" value="Unassembled WGS sequence"/>
</dbReference>
<evidence type="ECO:0000313" key="2">
    <source>
        <dbReference type="EMBL" id="MFC4872581.1"/>
    </source>
</evidence>
<reference evidence="3" key="1">
    <citation type="journal article" date="2019" name="Int. J. Syst. Evol. Microbiol.">
        <title>The Global Catalogue of Microorganisms (GCM) 10K type strain sequencing project: providing services to taxonomists for standard genome sequencing and annotation.</title>
        <authorList>
            <consortium name="The Broad Institute Genomics Platform"/>
            <consortium name="The Broad Institute Genome Sequencing Center for Infectious Disease"/>
            <person name="Wu L."/>
            <person name="Ma J."/>
        </authorList>
    </citation>
    <scope>NUCLEOTIDE SEQUENCE [LARGE SCALE GENOMIC DNA]</scope>
    <source>
        <strain evidence="3">CGMCC 4.7466</strain>
    </source>
</reference>
<accession>A0ABV9T1M2</accession>
<dbReference type="RefSeq" id="WP_377065095.1">
    <property type="nucleotide sequence ID" value="NZ_JBHSJJ010000006.1"/>
</dbReference>